<dbReference type="AlphaFoldDB" id="A0A0F5V6R4"/>
<dbReference type="RefSeq" id="WP_046222597.1">
    <property type="nucleotide sequence ID" value="NZ_JWYV01000037.1"/>
</dbReference>
<comment type="caution">
    <text evidence="1">The sequence shown here is derived from an EMBL/GenBank/DDBJ whole genome shotgun (WGS) entry which is preliminary data.</text>
</comment>
<keyword evidence="2" id="KW-1185">Reference proteome</keyword>
<accession>A0A0F5V6R4</accession>
<sequence length="259" mass="29822">MKLNRYLRKIEQGQPINLEHFRRCLPFSDEDAWRKIYSFVRVRDGYLLTIDNIEAHNELHVEKPSNRVSASKLGRSHDLKTNFSHLLVLNRVNDSQTPFVVVCDVNGFRAGGKLVGKRAVLIENIENFYRYQEFLEALGHSRLVGDCDVIFGSGNQICHHLNLSFLSSYEDIYCAQDVELGGLTTFKSLKNALPQCKWLAPIDWEAFRGNFKLKPKNSSHLAKAIKLARELDLNTEADLMNQTRHFMEQEAFLPVLKQD</sequence>
<dbReference type="EMBL" id="JWYV01000037">
    <property type="protein sequence ID" value="KKC97880.1"/>
    <property type="molecule type" value="Genomic_DNA"/>
</dbReference>
<dbReference type="PATRIC" id="fig|265726.11.peg.3386"/>
<dbReference type="STRING" id="265726.KY46_21490"/>
<evidence type="ECO:0000313" key="1">
    <source>
        <dbReference type="EMBL" id="KKC97880.1"/>
    </source>
</evidence>
<dbReference type="Proteomes" id="UP000033633">
    <property type="component" value="Unassembled WGS sequence"/>
</dbReference>
<evidence type="ECO:0008006" key="3">
    <source>
        <dbReference type="Google" id="ProtNLM"/>
    </source>
</evidence>
<organism evidence="1 2">
    <name type="scientific">Photobacterium halotolerans</name>
    <dbReference type="NCBI Taxonomy" id="265726"/>
    <lineage>
        <taxon>Bacteria</taxon>
        <taxon>Pseudomonadati</taxon>
        <taxon>Pseudomonadota</taxon>
        <taxon>Gammaproteobacteria</taxon>
        <taxon>Vibrionales</taxon>
        <taxon>Vibrionaceae</taxon>
        <taxon>Photobacterium</taxon>
    </lineage>
</organism>
<name>A0A0F5V6R4_9GAMM</name>
<protein>
    <recommendedName>
        <fullName evidence="3">Wadjet protein JetD C-terminal domain-containing protein</fullName>
    </recommendedName>
</protein>
<proteinExistence type="predicted"/>
<reference evidence="1 2" key="1">
    <citation type="submission" date="2014-12" db="EMBL/GenBank/DDBJ databases">
        <title>Mercury Reductase activity and rhizosphere competence traits in the genome of root associated Photobacterium halotolerans MELD1.</title>
        <authorList>
            <person name="Mathew D.C."/>
            <person name="Huang C.-C."/>
        </authorList>
    </citation>
    <scope>NUCLEOTIDE SEQUENCE [LARGE SCALE GENOMIC DNA]</scope>
    <source>
        <strain evidence="1 2">MELD1</strain>
    </source>
</reference>
<evidence type="ECO:0000313" key="2">
    <source>
        <dbReference type="Proteomes" id="UP000033633"/>
    </source>
</evidence>
<dbReference type="OrthoDB" id="5759008at2"/>
<gene>
    <name evidence="1" type="ORF">KY46_21490</name>
</gene>